<dbReference type="InterPro" id="IPR005227">
    <property type="entry name" value="YqgF"/>
</dbReference>
<name>A0A831YDY2_9AQUI</name>
<dbReference type="SUPFAM" id="SSF53098">
    <property type="entry name" value="Ribonuclease H-like"/>
    <property type="match status" value="1"/>
</dbReference>
<dbReference type="SMART" id="SM00732">
    <property type="entry name" value="YqgFc"/>
    <property type="match status" value="1"/>
</dbReference>
<dbReference type="AlphaFoldDB" id="A0A831YDY2"/>
<evidence type="ECO:0000256" key="3">
    <source>
        <dbReference type="ARBA" id="ARBA00022722"/>
    </source>
</evidence>
<dbReference type="CDD" id="cd16964">
    <property type="entry name" value="YqgF"/>
    <property type="match status" value="1"/>
</dbReference>
<comment type="subcellular location">
    <subcellularLocation>
        <location evidence="5">Cytoplasm</location>
    </subcellularLocation>
</comment>
<dbReference type="InterPro" id="IPR006641">
    <property type="entry name" value="YqgF/RNaseH-like_dom"/>
</dbReference>
<dbReference type="Pfam" id="PF03652">
    <property type="entry name" value="RuvX"/>
    <property type="match status" value="1"/>
</dbReference>
<dbReference type="PANTHER" id="PTHR33317">
    <property type="entry name" value="POLYNUCLEOTIDYL TRANSFERASE, RIBONUCLEASE H-LIKE SUPERFAMILY PROTEIN"/>
    <property type="match status" value="1"/>
</dbReference>
<keyword evidence="4 5" id="KW-0378">Hydrolase</keyword>
<dbReference type="GO" id="GO:0004518">
    <property type="term" value="F:nuclease activity"/>
    <property type="evidence" value="ECO:0007669"/>
    <property type="project" value="UniProtKB-KW"/>
</dbReference>
<protein>
    <recommendedName>
        <fullName evidence="5">Putative pre-16S rRNA nuclease</fullName>
        <ecNumber evidence="5">3.1.-.-</ecNumber>
    </recommendedName>
</protein>
<dbReference type="GO" id="GO:0005829">
    <property type="term" value="C:cytosol"/>
    <property type="evidence" value="ECO:0007669"/>
    <property type="project" value="TreeGrafter"/>
</dbReference>
<evidence type="ECO:0000256" key="2">
    <source>
        <dbReference type="ARBA" id="ARBA00022517"/>
    </source>
</evidence>
<reference evidence="7" key="1">
    <citation type="journal article" date="2020" name="mSystems">
        <title>Genome- and Community-Level Interaction Insights into Carbon Utilization and Element Cycling Functions of Hydrothermarchaeota in Hydrothermal Sediment.</title>
        <authorList>
            <person name="Zhou Z."/>
            <person name="Liu Y."/>
            <person name="Xu W."/>
            <person name="Pan J."/>
            <person name="Luo Z.H."/>
            <person name="Li M."/>
        </authorList>
    </citation>
    <scope>NUCLEOTIDE SEQUENCE [LARGE SCALE GENOMIC DNA]</scope>
    <source>
        <strain evidence="7">SpSt-1257</strain>
    </source>
</reference>
<dbReference type="GO" id="GO:0016788">
    <property type="term" value="F:hydrolase activity, acting on ester bonds"/>
    <property type="evidence" value="ECO:0007669"/>
    <property type="project" value="UniProtKB-UniRule"/>
</dbReference>
<keyword evidence="1 5" id="KW-0963">Cytoplasm</keyword>
<dbReference type="EC" id="3.1.-.-" evidence="5"/>
<dbReference type="Gene3D" id="3.30.420.140">
    <property type="entry name" value="YqgF/RNase H-like domain"/>
    <property type="match status" value="1"/>
</dbReference>
<dbReference type="Proteomes" id="UP000885621">
    <property type="component" value="Unassembled WGS sequence"/>
</dbReference>
<proteinExistence type="inferred from homology"/>
<keyword evidence="3 5" id="KW-0540">Nuclease</keyword>
<dbReference type="InterPro" id="IPR012337">
    <property type="entry name" value="RNaseH-like_sf"/>
</dbReference>
<dbReference type="PANTHER" id="PTHR33317:SF4">
    <property type="entry name" value="POLYNUCLEOTIDYL TRANSFERASE, RIBONUCLEASE H-LIKE SUPERFAMILY PROTEIN"/>
    <property type="match status" value="1"/>
</dbReference>
<comment type="function">
    <text evidence="5">Could be a nuclease involved in processing of the 5'-end of pre-16S rRNA.</text>
</comment>
<sequence>MSRVLALDIGTKRIGVAISDPLGITAKPLDYIPNDENAFEKIKSIIEKENVSTVVIGLPITLKGIHGQQVEYTKQFSEKLKSYIPDKNIVFVDERFTTSLAEKHLSQTKKKKKMKEYVDSLSAVFILQTYLDSISFGR</sequence>
<dbReference type="EMBL" id="DSFC01000205">
    <property type="protein sequence ID" value="HEV09463.1"/>
    <property type="molecule type" value="Genomic_DNA"/>
</dbReference>
<dbReference type="GO" id="GO:0000967">
    <property type="term" value="P:rRNA 5'-end processing"/>
    <property type="evidence" value="ECO:0007669"/>
    <property type="project" value="UniProtKB-UniRule"/>
</dbReference>
<feature type="domain" description="YqgF/RNase H-like" evidence="6">
    <location>
        <begin position="2"/>
        <end position="101"/>
    </location>
</feature>
<gene>
    <name evidence="7" type="primary">ruvX</name>
    <name evidence="7" type="ORF">ENO34_03590</name>
</gene>
<accession>A0A831YDY2</accession>
<evidence type="ECO:0000259" key="6">
    <source>
        <dbReference type="SMART" id="SM00732"/>
    </source>
</evidence>
<dbReference type="HAMAP" id="MF_00651">
    <property type="entry name" value="Nuclease_YqgF"/>
    <property type="match status" value="1"/>
</dbReference>
<evidence type="ECO:0000256" key="4">
    <source>
        <dbReference type="ARBA" id="ARBA00022801"/>
    </source>
</evidence>
<comment type="similarity">
    <text evidence="5">Belongs to the YqgF HJR family.</text>
</comment>
<evidence type="ECO:0000313" key="7">
    <source>
        <dbReference type="EMBL" id="HEV09463.1"/>
    </source>
</evidence>
<keyword evidence="2 5" id="KW-0690">Ribosome biogenesis</keyword>
<organism evidence="7">
    <name type="scientific">Sulfurihydrogenibium azorense</name>
    <dbReference type="NCBI Taxonomy" id="309806"/>
    <lineage>
        <taxon>Bacteria</taxon>
        <taxon>Pseudomonadati</taxon>
        <taxon>Aquificota</taxon>
        <taxon>Aquificia</taxon>
        <taxon>Aquificales</taxon>
        <taxon>Hydrogenothermaceae</taxon>
        <taxon>Sulfurihydrogenibium</taxon>
    </lineage>
</organism>
<evidence type="ECO:0000256" key="1">
    <source>
        <dbReference type="ARBA" id="ARBA00022490"/>
    </source>
</evidence>
<dbReference type="InterPro" id="IPR037027">
    <property type="entry name" value="YqgF/RNaseH-like_dom_sf"/>
</dbReference>
<evidence type="ECO:0000256" key="5">
    <source>
        <dbReference type="HAMAP-Rule" id="MF_00651"/>
    </source>
</evidence>
<comment type="caution">
    <text evidence="7">The sequence shown here is derived from an EMBL/GenBank/DDBJ whole genome shotgun (WGS) entry which is preliminary data.</text>
</comment>
<dbReference type="NCBIfam" id="TIGR00250">
    <property type="entry name" value="RNAse_H_YqgF"/>
    <property type="match status" value="1"/>
</dbReference>